<evidence type="ECO:0000313" key="2">
    <source>
        <dbReference type="Proteomes" id="UP001596012"/>
    </source>
</evidence>
<reference evidence="2" key="1">
    <citation type="journal article" date="2019" name="Int. J. Syst. Evol. Microbiol.">
        <title>The Global Catalogue of Microorganisms (GCM) 10K type strain sequencing project: providing services to taxonomists for standard genome sequencing and annotation.</title>
        <authorList>
            <consortium name="The Broad Institute Genomics Platform"/>
            <consortium name="The Broad Institute Genome Sequencing Center for Infectious Disease"/>
            <person name="Wu L."/>
            <person name="Ma J."/>
        </authorList>
    </citation>
    <scope>NUCLEOTIDE SEQUENCE [LARGE SCALE GENOMIC DNA]</scope>
    <source>
        <strain evidence="2">DT43</strain>
    </source>
</reference>
<dbReference type="Proteomes" id="UP001596012">
    <property type="component" value="Unassembled WGS sequence"/>
</dbReference>
<dbReference type="EMBL" id="JBHSFG010000029">
    <property type="protein sequence ID" value="MFC4466695.1"/>
    <property type="molecule type" value="Genomic_DNA"/>
</dbReference>
<dbReference type="RefSeq" id="WP_386343329.1">
    <property type="nucleotide sequence ID" value="NZ_JBHSFG010000029.1"/>
</dbReference>
<keyword evidence="2" id="KW-1185">Reference proteome</keyword>
<proteinExistence type="predicted"/>
<accession>A0ABV8YQG8</accession>
<evidence type="ECO:0000313" key="1">
    <source>
        <dbReference type="EMBL" id="MFC4466695.1"/>
    </source>
</evidence>
<organism evidence="1 2">
    <name type="scientific">Streptomyces xiangluensis</name>
    <dbReference type="NCBI Taxonomy" id="2665720"/>
    <lineage>
        <taxon>Bacteria</taxon>
        <taxon>Bacillati</taxon>
        <taxon>Actinomycetota</taxon>
        <taxon>Actinomycetes</taxon>
        <taxon>Kitasatosporales</taxon>
        <taxon>Streptomycetaceae</taxon>
        <taxon>Streptomyces</taxon>
    </lineage>
</organism>
<gene>
    <name evidence="1" type="ORF">ACFPH6_19545</name>
</gene>
<name>A0ABV8YQG8_9ACTN</name>
<comment type="caution">
    <text evidence="1">The sequence shown here is derived from an EMBL/GenBank/DDBJ whole genome shotgun (WGS) entry which is preliminary data.</text>
</comment>
<protein>
    <submittedName>
        <fullName evidence="1">Uncharacterized protein</fullName>
    </submittedName>
</protein>
<sequence>MTKQQTTTKSKPTGLAPCGPRGLGGYCWAEHPETSVHCCVKATQPHTMHWHPYTGTRWT</sequence>